<feature type="domain" description="Dynein heavy chain hydrolytic ATP-binding dynein motor region" evidence="15">
    <location>
        <begin position="1551"/>
        <end position="1687"/>
    </location>
</feature>
<dbReference type="Gene3D" id="3.20.180.20">
    <property type="entry name" value="Dynein heavy chain, N-terminal domain 2"/>
    <property type="match status" value="1"/>
</dbReference>
<evidence type="ECO:0000259" key="17">
    <source>
        <dbReference type="Pfam" id="PF17852"/>
    </source>
</evidence>
<dbReference type="InterPro" id="IPR041589">
    <property type="entry name" value="DNAH3_AAA_lid_1"/>
</dbReference>
<evidence type="ECO:0000256" key="5">
    <source>
        <dbReference type="ARBA" id="ARBA00022741"/>
    </source>
</evidence>
<dbReference type="InterPro" id="IPR026983">
    <property type="entry name" value="DHC"/>
</dbReference>
<keyword evidence="12" id="KW-0966">Cell projection</keyword>
<name>A0A482WYT0_LAOST</name>
<comment type="similarity">
    <text evidence="2">Belongs to the dynein heavy chain family.</text>
</comment>
<accession>A0A482WYT0</accession>
<comment type="caution">
    <text evidence="19">The sequence shown here is derived from an EMBL/GenBank/DDBJ whole genome shotgun (WGS) entry which is preliminary data.</text>
</comment>
<dbReference type="FunFam" id="3.40.50.300:FF:000044">
    <property type="entry name" value="Dynein heavy chain 5, axonemal"/>
    <property type="match status" value="1"/>
</dbReference>
<evidence type="ECO:0000313" key="19">
    <source>
        <dbReference type="EMBL" id="RZF38668.1"/>
    </source>
</evidence>
<evidence type="ECO:0000259" key="14">
    <source>
        <dbReference type="Pfam" id="PF08393"/>
    </source>
</evidence>
<feature type="domain" description="Dynein heavy chain 3 AAA+ lid" evidence="18">
    <location>
        <begin position="2240"/>
        <end position="2320"/>
    </location>
</feature>
<dbReference type="InParanoid" id="A0A482WYT0"/>
<dbReference type="GO" id="GO:0051959">
    <property type="term" value="F:dynein light intermediate chain binding"/>
    <property type="evidence" value="ECO:0007669"/>
    <property type="project" value="InterPro"/>
</dbReference>
<dbReference type="InterPro" id="IPR041466">
    <property type="entry name" value="Dynein_AAA5_ext"/>
</dbReference>
<evidence type="ECO:0000256" key="10">
    <source>
        <dbReference type="ARBA" id="ARBA00023175"/>
    </source>
</evidence>
<dbReference type="Pfam" id="PF12774">
    <property type="entry name" value="AAA_6"/>
    <property type="match status" value="2"/>
</dbReference>
<dbReference type="InterPro" id="IPR024317">
    <property type="entry name" value="Dynein_heavy_chain_D4_dom"/>
</dbReference>
<gene>
    <name evidence="19" type="ORF">LSTR_LSTR003474</name>
</gene>
<keyword evidence="10" id="KW-0505">Motor protein</keyword>
<evidence type="ECO:0000259" key="13">
    <source>
        <dbReference type="Pfam" id="PF07728"/>
    </source>
</evidence>
<dbReference type="GO" id="GO:0045505">
    <property type="term" value="F:dynein intermediate chain binding"/>
    <property type="evidence" value="ECO:0007669"/>
    <property type="project" value="InterPro"/>
</dbReference>
<evidence type="ECO:0000259" key="18">
    <source>
        <dbReference type="Pfam" id="PF17857"/>
    </source>
</evidence>
<keyword evidence="4" id="KW-0493">Microtubule</keyword>
<dbReference type="FunFam" id="1.20.58.1120:FF:000001">
    <property type="entry name" value="dynein heavy chain 2, axonemal"/>
    <property type="match status" value="1"/>
</dbReference>
<dbReference type="Pfam" id="PF17857">
    <property type="entry name" value="AAA_lid_1"/>
    <property type="match status" value="1"/>
</dbReference>
<evidence type="ECO:0000256" key="8">
    <source>
        <dbReference type="ARBA" id="ARBA00023054"/>
    </source>
</evidence>
<dbReference type="GO" id="GO:0005524">
    <property type="term" value="F:ATP binding"/>
    <property type="evidence" value="ECO:0007669"/>
    <property type="project" value="UniProtKB-KW"/>
</dbReference>
<dbReference type="Gene3D" id="3.40.50.300">
    <property type="entry name" value="P-loop containing nucleotide triphosphate hydrolases"/>
    <property type="match status" value="3"/>
</dbReference>
<evidence type="ECO:0000256" key="9">
    <source>
        <dbReference type="ARBA" id="ARBA00023069"/>
    </source>
</evidence>
<dbReference type="OrthoDB" id="5593012at2759"/>
<evidence type="ECO:0000256" key="2">
    <source>
        <dbReference type="ARBA" id="ARBA00008887"/>
    </source>
</evidence>
<dbReference type="FunFam" id="3.20.180.20:FF:000003">
    <property type="entry name" value="Dynein heavy chain 12, axonemal"/>
    <property type="match status" value="1"/>
</dbReference>
<evidence type="ECO:0000256" key="1">
    <source>
        <dbReference type="ARBA" id="ARBA00004430"/>
    </source>
</evidence>
<dbReference type="GO" id="GO:0031514">
    <property type="term" value="C:motile cilium"/>
    <property type="evidence" value="ECO:0007669"/>
    <property type="project" value="UniProtKB-ARBA"/>
</dbReference>
<dbReference type="Gene3D" id="1.10.472.130">
    <property type="match status" value="1"/>
</dbReference>
<feature type="domain" description="Dynein heavy chain hydrolytic ATP-binding dynein motor region" evidence="15">
    <location>
        <begin position="1451"/>
        <end position="1550"/>
    </location>
</feature>
<organism evidence="19 20">
    <name type="scientific">Laodelphax striatellus</name>
    <name type="common">Small brown planthopper</name>
    <name type="synonym">Delphax striatella</name>
    <dbReference type="NCBI Taxonomy" id="195883"/>
    <lineage>
        <taxon>Eukaryota</taxon>
        <taxon>Metazoa</taxon>
        <taxon>Ecdysozoa</taxon>
        <taxon>Arthropoda</taxon>
        <taxon>Hexapoda</taxon>
        <taxon>Insecta</taxon>
        <taxon>Pterygota</taxon>
        <taxon>Neoptera</taxon>
        <taxon>Paraneoptera</taxon>
        <taxon>Hemiptera</taxon>
        <taxon>Auchenorrhyncha</taxon>
        <taxon>Fulgoroidea</taxon>
        <taxon>Delphacidae</taxon>
        <taxon>Criomorphinae</taxon>
        <taxon>Laodelphax</taxon>
    </lineage>
</organism>
<keyword evidence="8" id="KW-0175">Coiled coil</keyword>
<sequence>MSGKKQHPDLRPDRPAEKLRVHFSEACSPYVEENELLTEGLSQHEARYSHLWQDKTNDFHPHIESSVFTVQRSNVILPPQEWFRLGDFMFPEQSFLPKIFYKETATAKVPTAAIRQENLRRQFASYSLTEVLKTRYNITNKDLEPASNPYQIDSEVEKISQRPIGLQDFDDNEFDDRLPEEWVSLGIMEGISYPVPGKAFILKRSHLKSETGNVEEKVYHWTDVAVLDYDYKHMLYSVCPVTRDPDDPLIFEVPRIYLYFMAEDPLKFAARVRFAYKRKTLMEDNLRFERFLSSAHFPDLSCMQFRLSSRVKINVVSGKKTKDSKLESKLMAEVNENHFLVIKRLIAKEMLKTNPEHFEGVKLTAPKVEDESGMGFHSKPTIIRMQDFKQVAENFRWGSLFVINETYQALSYVEAECLAMADLNLFDFQRNVTLNEFESIQTHTMSNIIDSLHTSWVRNIAHRITMCLRDVGRGWFNIRQSDRYVYKISKLARLMDLIELRMESAIRSLVLNSMRDYTEFIEGPCLCTYDLPLDFVWNEDLADSKFRTHPIPIFRLELKLDNTETYNDQLGVTFMTVILNLLECAITASHHIPSVKPFVLKRQQLTRNQTLTSVGHDEEEICALRRRLEVAVRFAIIPLKAYCRKFSTYVELYSLNVDAYIEKFNSENHPANEVKDEIALQFRLKEELEQSLPTSIVIGPFQVYVDPVKKVLVGKRQEMATRLLATFAQRLTKNVEEVMEEYSDIYQRLNTKPTSIEHILEIKDWIETIPVSVKAQEDIIRRYLLEYEVLDSFWWALDDNEFEAKWEAYGWPRRIQKKVEETQLYLEKETSFFKHKQLEDQINLEDQLETINVEVNRLQTLNDVEAVHEIANDVRKNWKTLKDLQEFGLLLNQRQVLFGMPMVPYDTIKDLIREFEPYRNLWVTASDWLKSKEIYIDNPLGNIDADSIDRVVNEYYKNIIKALRVFNEIPAMLKVAQNIKTQIEEFKPLIPLIKALKNPGLRQWHMEELSKTAGFQISLNSALTFQKCLQMGIIEHFDDVMEVSDNAAKEYVIEEALEKIEKEWKDTTLEVTEYKNTDTYIMKVADETLQMLDDHTIAVQQLSFSPFKGALEKKIDEWETKLRYNRLLLEEWMNCQKRWMWLEPIFTSEDITKQLPQQSKKFKTMDRSWRRIMKNASMNKNVLVICSDERLFDSLKDCNKILDLVERGLSDYLEMKRGAFPRFYFLSDDELLEILSQAKNPLAVQPHLRKCFENIHKLEFVKLDVVKTKSCPNPVDLEITRMFSAEGESVELIPHMQPEGNVEQWLLRVEEVMRNTIRECLGRALEEIDKTDQSVWVLSWPGQVVIACCQAYWTAQVEHAILSGTLSEYMDVMKEFLNMLRNLVKGPLKRVERQVLSALIVIEVHARDVLTKLIDLHVTSCNEFDWISQLRYYWIQTEMKVRAVNAEFSAGYEYLGNSGRLVITPLTDRCYLTLTGALHLKFGGAPAGPAGTGKTETTKDLAKAFAIQCVVFNCSDQLDVRAMGKFFKGLASSGAWACFDEFNRIDIEVLFFFEGCELVLKPSCAVFITMNPGYAGRTELPDNLKALFRPVAMMVPDYTLIAEISLFSFGFSDAKPLAGKITTTFKLSSEQLSSQDHYDFGMRAVNSVLAVAGNLKRDSPNLDERQIVLRAIRDSNVPKFLKDDLTLKVIQLYETTVVRHGLMLVGPTGSGKTKCYEILKSAMTLLKGKAAPSGYTFETVHTYVLNPKSITMGQLYGEFDFQTHEWTDGILPSLMRVGAASADADKHWYVLDGPVDAVWIENMNTVLDDNKKLCLTSGEIIKMSQHQTMMFEVADLAVASPATVSRCGMVYLEPGLLGLAPFLASWLKRLPKPAEPYVDNLKTILENWVEPAIKFLRQHMKEMVHQVDSALFVSCLRLLDCFLRPLAGVDGKPPPGARLQELLGGLLTPWTIFSVIWSVGATCDYESRVLFSEWVRKKMEEQGDEPQFPLEGTVYDYRIHDGGFTMHTEDGETCPPFWLHWLHHTEPYEITPEMRYPDIQVPTIDNVRNSHIIGDLLENNQNVLCIGPTGSGKTITIMSKLSTGMHKKFISDFLNFSARTSANQTQDIIDSKLDRRRKGVFGPPITKRLVLFIDNLNMPAPEVYGAQPPLELIRQWMDFHGWYERRAVGEFRLIVDTNLVAAMGLPGGARNAISARLLRHFHLIAFVEMQDDIKSCIFGKILNFWIEKIEPVSSFGQTLLTSTLAVYSTILKELLPTPAKTHYTFNLRDLSKVFQGMLMLAPNFINNVDDLLKLWYHENCRVYQDRLVNDQDRSWFDDLLCSRIAHDFAIEPQQVLGDGPLLYGDFVGTSVYKVYQPITDMIKLSTELDEFLDDYNSQSRAPMKLVLFLDAITHVCRISRIIRQPLGNGLLLGMAGSGRQSLTRLAAYMSEFFCFQIELTKSYSSSEWREDVKQLMLKAGLHNRESVFLFLSFLEDLNSILNSGDVPNIYQADELDKIYQAMQGAVTEAGLTTTRAYL</sequence>
<dbReference type="Proteomes" id="UP000291343">
    <property type="component" value="Unassembled WGS sequence"/>
</dbReference>
<evidence type="ECO:0000256" key="4">
    <source>
        <dbReference type="ARBA" id="ARBA00022701"/>
    </source>
</evidence>
<proteinExistence type="inferred from homology"/>
<keyword evidence="3" id="KW-0963">Cytoplasm</keyword>
<dbReference type="Pfam" id="PF07728">
    <property type="entry name" value="AAA_5"/>
    <property type="match status" value="1"/>
</dbReference>
<evidence type="ECO:0000256" key="7">
    <source>
        <dbReference type="ARBA" id="ARBA00023017"/>
    </source>
</evidence>
<dbReference type="PANTHER" id="PTHR22878">
    <property type="entry name" value="DYNEIN HEAVY CHAIN 6, AXONEMAL-LIKE-RELATED"/>
    <property type="match status" value="1"/>
</dbReference>
<dbReference type="Gene3D" id="1.10.287.2620">
    <property type="match status" value="1"/>
</dbReference>
<dbReference type="PANTHER" id="PTHR22878:SF73">
    <property type="entry name" value="DYNEIN AXONEMAL HEAVY CHAIN 1"/>
    <property type="match status" value="1"/>
</dbReference>
<comment type="subcellular location">
    <subcellularLocation>
        <location evidence="1">Cytoplasm</location>
        <location evidence="1">Cytoskeleton</location>
        <location evidence="1">Cilium axoneme</location>
    </subcellularLocation>
</comment>
<dbReference type="GO" id="GO:0007018">
    <property type="term" value="P:microtubule-based movement"/>
    <property type="evidence" value="ECO:0007669"/>
    <property type="project" value="InterPro"/>
</dbReference>
<evidence type="ECO:0000256" key="12">
    <source>
        <dbReference type="ARBA" id="ARBA00023273"/>
    </source>
</evidence>
<dbReference type="GO" id="GO:0005930">
    <property type="term" value="C:axoneme"/>
    <property type="evidence" value="ECO:0007669"/>
    <property type="project" value="UniProtKB-SubCell"/>
</dbReference>
<evidence type="ECO:0000256" key="6">
    <source>
        <dbReference type="ARBA" id="ARBA00022840"/>
    </source>
</evidence>
<dbReference type="Pfam" id="PF08393">
    <property type="entry name" value="DHC_N2"/>
    <property type="match status" value="1"/>
</dbReference>
<evidence type="ECO:0000256" key="11">
    <source>
        <dbReference type="ARBA" id="ARBA00023212"/>
    </source>
</evidence>
<dbReference type="InterPro" id="IPR013602">
    <property type="entry name" value="Dynein_heavy_linker"/>
</dbReference>
<dbReference type="GO" id="GO:0005874">
    <property type="term" value="C:microtubule"/>
    <property type="evidence" value="ECO:0007669"/>
    <property type="project" value="UniProtKB-KW"/>
</dbReference>
<dbReference type="FunFam" id="1.20.140.100:FF:000004">
    <property type="entry name" value="Dynein axonemal heavy chain 6"/>
    <property type="match status" value="1"/>
</dbReference>
<feature type="domain" description="Dynein heavy chain AAA module D4" evidence="16">
    <location>
        <begin position="2383"/>
        <end position="2515"/>
    </location>
</feature>
<dbReference type="InterPro" id="IPR042222">
    <property type="entry name" value="Dynein_2_N"/>
</dbReference>
<feature type="domain" description="Dynein heavy chain linker" evidence="14">
    <location>
        <begin position="909"/>
        <end position="1323"/>
    </location>
</feature>
<dbReference type="InterPro" id="IPR042228">
    <property type="entry name" value="Dynein_linker_3"/>
</dbReference>
<dbReference type="EMBL" id="QKKF02022000">
    <property type="protein sequence ID" value="RZF38668.1"/>
    <property type="molecule type" value="Genomic_DNA"/>
</dbReference>
<dbReference type="FunFam" id="1.20.920.30:FF:000005">
    <property type="entry name" value="Dynein, axonemal, heavy chain 2"/>
    <property type="match status" value="1"/>
</dbReference>
<dbReference type="GO" id="GO:0030286">
    <property type="term" value="C:dynein complex"/>
    <property type="evidence" value="ECO:0007669"/>
    <property type="project" value="UniProtKB-KW"/>
</dbReference>
<dbReference type="SUPFAM" id="SSF52540">
    <property type="entry name" value="P-loop containing nucleoside triphosphate hydrolases"/>
    <property type="match status" value="4"/>
</dbReference>
<keyword evidence="9" id="KW-0969">Cilium</keyword>
<dbReference type="GO" id="GO:0016887">
    <property type="term" value="F:ATP hydrolysis activity"/>
    <property type="evidence" value="ECO:0007669"/>
    <property type="project" value="InterPro"/>
</dbReference>
<keyword evidence="5" id="KW-0547">Nucleotide-binding</keyword>
<dbReference type="Pfam" id="PF17852">
    <property type="entry name" value="Dynein_AAA_lid"/>
    <property type="match status" value="1"/>
</dbReference>
<dbReference type="Gene3D" id="1.20.920.30">
    <property type="match status" value="1"/>
</dbReference>
<evidence type="ECO:0000256" key="3">
    <source>
        <dbReference type="ARBA" id="ARBA00022490"/>
    </source>
</evidence>
<dbReference type="Gene3D" id="1.20.58.1120">
    <property type="match status" value="1"/>
</dbReference>
<dbReference type="InterPro" id="IPR011704">
    <property type="entry name" value="ATPase_dyneun-rel_AAA"/>
</dbReference>
<evidence type="ECO:0000313" key="20">
    <source>
        <dbReference type="Proteomes" id="UP000291343"/>
    </source>
</evidence>
<keyword evidence="11" id="KW-0206">Cytoskeleton</keyword>
<feature type="domain" description="Dynein heavy chain AAA 5 extension" evidence="17">
    <location>
        <begin position="1881"/>
        <end position="2000"/>
    </location>
</feature>
<dbReference type="STRING" id="195883.A0A482WYT0"/>
<protein>
    <submittedName>
        <fullName evidence="19">Uncharacterized protein</fullName>
    </submittedName>
</protein>
<feature type="domain" description="ATPase dynein-related AAA" evidence="13">
    <location>
        <begin position="1702"/>
        <end position="1831"/>
    </location>
</feature>
<dbReference type="Pfam" id="PF12780">
    <property type="entry name" value="AAA_8"/>
    <property type="match status" value="1"/>
</dbReference>
<evidence type="ECO:0000259" key="16">
    <source>
        <dbReference type="Pfam" id="PF12780"/>
    </source>
</evidence>
<dbReference type="InterPro" id="IPR035699">
    <property type="entry name" value="AAA_6"/>
</dbReference>
<reference evidence="19 20" key="1">
    <citation type="journal article" date="2017" name="Gigascience">
        <title>Genome sequence of the small brown planthopper, Laodelphax striatellus.</title>
        <authorList>
            <person name="Zhu J."/>
            <person name="Jiang F."/>
            <person name="Wang X."/>
            <person name="Yang P."/>
            <person name="Bao Y."/>
            <person name="Zhao W."/>
            <person name="Wang W."/>
            <person name="Lu H."/>
            <person name="Wang Q."/>
            <person name="Cui N."/>
            <person name="Li J."/>
            <person name="Chen X."/>
            <person name="Luo L."/>
            <person name="Yu J."/>
            <person name="Kang L."/>
            <person name="Cui F."/>
        </authorList>
    </citation>
    <scope>NUCLEOTIDE SEQUENCE [LARGE SCALE GENOMIC DNA]</scope>
    <source>
        <strain evidence="19">Lst14</strain>
    </source>
</reference>
<keyword evidence="7" id="KW-0243">Dynein</keyword>
<dbReference type="InterPro" id="IPR027417">
    <property type="entry name" value="P-loop_NTPase"/>
</dbReference>
<keyword evidence="20" id="KW-1185">Reference proteome</keyword>
<dbReference type="Gene3D" id="1.20.140.100">
    <property type="entry name" value="Dynein heavy chain, N-terminal domain 2"/>
    <property type="match status" value="1"/>
</dbReference>
<evidence type="ECO:0000259" key="15">
    <source>
        <dbReference type="Pfam" id="PF12774"/>
    </source>
</evidence>
<dbReference type="Pfam" id="PF12775">
    <property type="entry name" value="AAA_7"/>
    <property type="match status" value="1"/>
</dbReference>
<dbReference type="SMR" id="A0A482WYT0"/>
<keyword evidence="6" id="KW-0067">ATP-binding</keyword>